<feature type="chain" id="PRO_5039537160" evidence="2">
    <location>
        <begin position="30"/>
        <end position="336"/>
    </location>
</feature>
<evidence type="ECO:0000313" key="3">
    <source>
        <dbReference type="EMBL" id="SEB45515.1"/>
    </source>
</evidence>
<dbReference type="GO" id="GO:0043448">
    <property type="term" value="P:alkane catabolic process"/>
    <property type="evidence" value="ECO:0007669"/>
    <property type="project" value="TreeGrafter"/>
</dbReference>
<evidence type="ECO:0000256" key="2">
    <source>
        <dbReference type="SAM" id="SignalP"/>
    </source>
</evidence>
<feature type="signal peptide" evidence="2">
    <location>
        <begin position="1"/>
        <end position="29"/>
    </location>
</feature>
<accession>A0A1H4JHI8</accession>
<dbReference type="AlphaFoldDB" id="A0A1H4JHI8"/>
<dbReference type="EMBL" id="FNSO01000003">
    <property type="protein sequence ID" value="SEB45515.1"/>
    <property type="molecule type" value="Genomic_DNA"/>
</dbReference>
<sequence>MLRTRIAVSVAAAAAGLAVLTACSGVETAQPVVAPAAAGGTGGGQAANGANNGQVGNAAPASNETKLVVADVADVGQVLTDQNGMTLYRFDKDTAKPPKSNCDGDCAKAWPPMLATGDVQVQGVDKNEVGKVTRSDGTEQITVGGWALYRYAKDTKPGDATGQGVGGAWYAANAKGGKAGQAAAAGSEAGGVKLSASKIDGLGDAIVDQNGMTLYLFQKDTKKKASACNGDCAKTWPPVLSNGKVELQGIDSKLLGSIKRQDGTEQVTVGGWPVYTFSKDTKPGDANGQGVNGTWFVIEPAGCKLGSNPATASGQQQQAPAGAGTKDSSGAGGTTY</sequence>
<organism evidence="3 4">
    <name type="scientific">Amycolatopsis tolypomycina</name>
    <dbReference type="NCBI Taxonomy" id="208445"/>
    <lineage>
        <taxon>Bacteria</taxon>
        <taxon>Bacillati</taxon>
        <taxon>Actinomycetota</taxon>
        <taxon>Actinomycetes</taxon>
        <taxon>Pseudonocardiales</taxon>
        <taxon>Pseudonocardiaceae</taxon>
        <taxon>Amycolatopsis</taxon>
    </lineage>
</organism>
<dbReference type="InterPro" id="IPR005297">
    <property type="entry name" value="Lipoprotein_repeat"/>
</dbReference>
<name>A0A1H4JHI8_9PSEU</name>
<protein>
    <submittedName>
        <fullName evidence="3">Predicted lipoprotein with conserved Yx(FWY)xxD motif</fullName>
    </submittedName>
</protein>
<dbReference type="OrthoDB" id="597632at2"/>
<gene>
    <name evidence="3" type="ORF">SAMN04489727_1887</name>
</gene>
<dbReference type="NCBIfam" id="NF040526">
    <property type="entry name" value="SCO0930_lipo"/>
    <property type="match status" value="1"/>
</dbReference>
<keyword evidence="4" id="KW-1185">Reference proteome</keyword>
<dbReference type="STRING" id="208445.SAMN04489727_1887"/>
<dbReference type="InterPro" id="IPR047910">
    <property type="entry name" value="SCO0930-like"/>
</dbReference>
<keyword evidence="3" id="KW-0449">Lipoprotein</keyword>
<dbReference type="Proteomes" id="UP000199622">
    <property type="component" value="Unassembled WGS sequence"/>
</dbReference>
<proteinExistence type="predicted"/>
<feature type="region of interest" description="Disordered" evidence="1">
    <location>
        <begin position="307"/>
        <end position="336"/>
    </location>
</feature>
<evidence type="ECO:0000313" key="4">
    <source>
        <dbReference type="Proteomes" id="UP000199622"/>
    </source>
</evidence>
<keyword evidence="2" id="KW-0732">Signal</keyword>
<evidence type="ECO:0000256" key="1">
    <source>
        <dbReference type="SAM" id="MobiDB-lite"/>
    </source>
</evidence>
<dbReference type="PANTHER" id="PTHR39335">
    <property type="entry name" value="BLL4220 PROTEIN"/>
    <property type="match status" value="1"/>
</dbReference>
<dbReference type="Pfam" id="PF03640">
    <property type="entry name" value="Lipoprotein_15"/>
    <property type="match status" value="4"/>
</dbReference>
<reference evidence="4" key="1">
    <citation type="submission" date="2016-10" db="EMBL/GenBank/DDBJ databases">
        <authorList>
            <person name="Varghese N."/>
            <person name="Submissions S."/>
        </authorList>
    </citation>
    <scope>NUCLEOTIDE SEQUENCE [LARGE SCALE GENOMIC DNA]</scope>
    <source>
        <strain evidence="4">DSM 44544</strain>
    </source>
</reference>
<dbReference type="PANTHER" id="PTHR39335:SF1">
    <property type="entry name" value="BLL4220 PROTEIN"/>
    <property type="match status" value="1"/>
</dbReference>
<feature type="compositionally biased region" description="Low complexity" evidence="1">
    <location>
        <begin position="309"/>
        <end position="325"/>
    </location>
</feature>
<dbReference type="RefSeq" id="WP_091305447.1">
    <property type="nucleotide sequence ID" value="NZ_FNSO01000003.1"/>
</dbReference>
<dbReference type="PROSITE" id="PS51257">
    <property type="entry name" value="PROKAR_LIPOPROTEIN"/>
    <property type="match status" value="1"/>
</dbReference>